<feature type="transmembrane region" description="Helical" evidence="7">
    <location>
        <begin position="33"/>
        <end position="56"/>
    </location>
</feature>
<dbReference type="Proteomes" id="UP000728032">
    <property type="component" value="Unassembled WGS sequence"/>
</dbReference>
<evidence type="ECO:0000256" key="4">
    <source>
        <dbReference type="ARBA" id="ARBA00022976"/>
    </source>
</evidence>
<evidence type="ECO:0000313" key="9">
    <source>
        <dbReference type="Proteomes" id="UP000728032"/>
    </source>
</evidence>
<proteinExistence type="inferred from homology"/>
<evidence type="ECO:0000256" key="6">
    <source>
        <dbReference type="ARBA" id="ARBA00023136"/>
    </source>
</evidence>
<comment type="subcellular location">
    <subcellularLocation>
        <location evidence="1">Membrane</location>
        <topology evidence="1">Multi-pass membrane protein</topology>
    </subcellularLocation>
</comment>
<keyword evidence="3 7" id="KW-0812">Transmembrane</keyword>
<gene>
    <name evidence="8" type="ORF">ONB1V03_LOCUS5427</name>
</gene>
<evidence type="ECO:0000256" key="3">
    <source>
        <dbReference type="ARBA" id="ARBA00022692"/>
    </source>
</evidence>
<sequence>MTTMEFFGCTFISFGPPFAMFCLLIAKDPIRIIILISAAFFWLLSLLLSSILWTAVVPLKEYLVFGVTFSIIFQELFRYVFYRVIRRAEPGLEKVSEVGTPSGSHMVVNDRTQLAFVSGLGFGLMAGAFSLTNILADSVGPGTVGLTGDSHYFFLCSSFTTLAFILLHTFWGVIFFKACDNRNYTLIAYVFLSHLIASGITFVNQSQLYMVSIVVIYAVTVITSVFAFYSAGGSLNSLKRVLSRQ</sequence>
<keyword evidence="6 7" id="KW-0472">Membrane</keyword>
<comment type="similarity">
    <text evidence="2">Belongs to the APH-1 family.</text>
</comment>
<accession>A0A7R9LSB8</accession>
<evidence type="ECO:0000256" key="1">
    <source>
        <dbReference type="ARBA" id="ARBA00004141"/>
    </source>
</evidence>
<keyword evidence="9" id="KW-1185">Reference proteome</keyword>
<feature type="transmembrane region" description="Helical" evidence="7">
    <location>
        <begin position="186"/>
        <end position="203"/>
    </location>
</feature>
<keyword evidence="5 7" id="KW-1133">Transmembrane helix</keyword>
<evidence type="ECO:0000256" key="7">
    <source>
        <dbReference type="SAM" id="Phobius"/>
    </source>
</evidence>
<evidence type="ECO:0000256" key="2">
    <source>
        <dbReference type="ARBA" id="ARBA00005577"/>
    </source>
</evidence>
<name>A0A7R9LSB8_9ACAR</name>
<keyword evidence="4" id="KW-0914">Notch signaling pathway</keyword>
<evidence type="ECO:0008006" key="10">
    <source>
        <dbReference type="Google" id="ProtNLM"/>
    </source>
</evidence>
<dbReference type="PANTHER" id="PTHR12889">
    <property type="entry name" value="GAMMA-SECRETASE SUBUNIT APH-1"/>
    <property type="match status" value="1"/>
</dbReference>
<dbReference type="InterPro" id="IPR009294">
    <property type="entry name" value="Aph-1"/>
</dbReference>
<dbReference type="AlphaFoldDB" id="A0A7R9LSB8"/>
<feature type="transmembrane region" description="Helical" evidence="7">
    <location>
        <begin position="62"/>
        <end position="81"/>
    </location>
</feature>
<organism evidence="8">
    <name type="scientific">Oppiella nova</name>
    <dbReference type="NCBI Taxonomy" id="334625"/>
    <lineage>
        <taxon>Eukaryota</taxon>
        <taxon>Metazoa</taxon>
        <taxon>Ecdysozoa</taxon>
        <taxon>Arthropoda</taxon>
        <taxon>Chelicerata</taxon>
        <taxon>Arachnida</taxon>
        <taxon>Acari</taxon>
        <taxon>Acariformes</taxon>
        <taxon>Sarcoptiformes</taxon>
        <taxon>Oribatida</taxon>
        <taxon>Brachypylina</taxon>
        <taxon>Oppioidea</taxon>
        <taxon>Oppiidae</taxon>
        <taxon>Oppiella</taxon>
    </lineage>
</organism>
<reference evidence="8" key="1">
    <citation type="submission" date="2020-11" db="EMBL/GenBank/DDBJ databases">
        <authorList>
            <person name="Tran Van P."/>
        </authorList>
    </citation>
    <scope>NUCLEOTIDE SEQUENCE</scope>
</reference>
<dbReference type="GO" id="GO:0016485">
    <property type="term" value="P:protein processing"/>
    <property type="evidence" value="ECO:0007669"/>
    <property type="project" value="InterPro"/>
</dbReference>
<dbReference type="GO" id="GO:0016020">
    <property type="term" value="C:membrane"/>
    <property type="evidence" value="ECO:0007669"/>
    <property type="project" value="UniProtKB-SubCell"/>
</dbReference>
<dbReference type="EMBL" id="OC917010">
    <property type="protein sequence ID" value="CAD7645857.1"/>
    <property type="molecule type" value="Genomic_DNA"/>
</dbReference>
<dbReference type="OrthoDB" id="6507463at2759"/>
<feature type="transmembrane region" description="Helical" evidence="7">
    <location>
        <begin position="209"/>
        <end position="231"/>
    </location>
</feature>
<feature type="transmembrane region" description="Helical" evidence="7">
    <location>
        <begin position="152"/>
        <end position="174"/>
    </location>
</feature>
<feature type="transmembrane region" description="Helical" evidence="7">
    <location>
        <begin position="6"/>
        <end position="26"/>
    </location>
</feature>
<dbReference type="GO" id="GO:0007219">
    <property type="term" value="P:Notch signaling pathway"/>
    <property type="evidence" value="ECO:0007669"/>
    <property type="project" value="UniProtKB-KW"/>
</dbReference>
<dbReference type="Pfam" id="PF06105">
    <property type="entry name" value="Aph-1"/>
    <property type="match status" value="1"/>
</dbReference>
<feature type="transmembrane region" description="Helical" evidence="7">
    <location>
        <begin position="114"/>
        <end position="132"/>
    </location>
</feature>
<evidence type="ECO:0000256" key="5">
    <source>
        <dbReference type="ARBA" id="ARBA00022989"/>
    </source>
</evidence>
<protein>
    <recommendedName>
        <fullName evidence="10">Gamma-secretase subunit Aph-1</fullName>
    </recommendedName>
</protein>
<dbReference type="EMBL" id="CAJPVJ010002185">
    <property type="protein sequence ID" value="CAG2165892.1"/>
    <property type="molecule type" value="Genomic_DNA"/>
</dbReference>
<evidence type="ECO:0000313" key="8">
    <source>
        <dbReference type="EMBL" id="CAD7645857.1"/>
    </source>
</evidence>